<dbReference type="GO" id="GO:0016491">
    <property type="term" value="F:oxidoreductase activity"/>
    <property type="evidence" value="ECO:0007669"/>
    <property type="project" value="UniProtKB-KW"/>
</dbReference>
<dbReference type="GeneID" id="25990686"/>
<protein>
    <recommendedName>
        <fullName evidence="5">Short-chain dehydrogenase</fullName>
    </recommendedName>
</protein>
<evidence type="ECO:0000256" key="1">
    <source>
        <dbReference type="ARBA" id="ARBA00006484"/>
    </source>
</evidence>
<dbReference type="HOGENOM" id="CLU_010194_1_3_1"/>
<dbReference type="InterPro" id="IPR036291">
    <property type="entry name" value="NAD(P)-bd_dom_sf"/>
</dbReference>
<dbReference type="EMBL" id="ALBS01000050">
    <property type="protein sequence ID" value="EJT51586.1"/>
    <property type="molecule type" value="Genomic_DNA"/>
</dbReference>
<name>J5TM87_TRIAS</name>
<evidence type="ECO:0000313" key="4">
    <source>
        <dbReference type="Proteomes" id="UP000002748"/>
    </source>
</evidence>
<evidence type="ECO:0000256" key="2">
    <source>
        <dbReference type="ARBA" id="ARBA00023002"/>
    </source>
</evidence>
<comment type="caution">
    <text evidence="3">The sequence shown here is derived from an EMBL/GenBank/DDBJ whole genome shotgun (WGS) entry which is preliminary data.</text>
</comment>
<reference evidence="3 4" key="1">
    <citation type="journal article" date="2012" name="Eukaryot. Cell">
        <title>Draft genome sequence of CBS 2479, the standard type strain of Trichosporon asahii.</title>
        <authorList>
            <person name="Yang R.Y."/>
            <person name="Li H.T."/>
            <person name="Zhu H."/>
            <person name="Zhou G.P."/>
            <person name="Wang M."/>
            <person name="Wang L."/>
        </authorList>
    </citation>
    <scope>NUCLEOTIDE SEQUENCE [LARGE SCALE GENOMIC DNA]</scope>
    <source>
        <strain evidence="4">ATCC 90039 / CBS 2479 / JCM 2466 / KCTC 7840 / NCYC 2677 / UAMH 7654</strain>
    </source>
</reference>
<comment type="similarity">
    <text evidence="1">Belongs to the short-chain dehydrogenases/reductases (SDR) family.</text>
</comment>
<dbReference type="SUPFAM" id="SSF51735">
    <property type="entry name" value="NAD(P)-binding Rossmann-fold domains"/>
    <property type="match status" value="1"/>
</dbReference>
<dbReference type="KEGG" id="tasa:A1Q1_07174"/>
<evidence type="ECO:0000313" key="3">
    <source>
        <dbReference type="EMBL" id="EJT51586.1"/>
    </source>
</evidence>
<accession>J5TM87</accession>
<dbReference type="OrthoDB" id="1888931at2759"/>
<dbReference type="PRINTS" id="PR00081">
    <property type="entry name" value="GDHRDH"/>
</dbReference>
<organism evidence="3 4">
    <name type="scientific">Trichosporon asahii var. asahii (strain ATCC 90039 / CBS 2479 / JCM 2466 / KCTC 7840 / NBRC 103889/ NCYC 2677 / UAMH 7654)</name>
    <name type="common">Yeast</name>
    <dbReference type="NCBI Taxonomy" id="1186058"/>
    <lineage>
        <taxon>Eukaryota</taxon>
        <taxon>Fungi</taxon>
        <taxon>Dikarya</taxon>
        <taxon>Basidiomycota</taxon>
        <taxon>Agaricomycotina</taxon>
        <taxon>Tremellomycetes</taxon>
        <taxon>Trichosporonales</taxon>
        <taxon>Trichosporonaceae</taxon>
        <taxon>Trichosporon</taxon>
    </lineage>
</organism>
<dbReference type="VEuPathDB" id="FungiDB:A1Q1_07174"/>
<dbReference type="AlphaFoldDB" id="J5TM87"/>
<evidence type="ECO:0008006" key="5">
    <source>
        <dbReference type="Google" id="ProtNLM"/>
    </source>
</evidence>
<dbReference type="Gene3D" id="3.40.50.720">
    <property type="entry name" value="NAD(P)-binding Rossmann-like Domain"/>
    <property type="match status" value="1"/>
</dbReference>
<dbReference type="Pfam" id="PF00106">
    <property type="entry name" value="adh_short"/>
    <property type="match status" value="1"/>
</dbReference>
<dbReference type="PANTHER" id="PTHR43639:SF1">
    <property type="entry name" value="SHORT-CHAIN DEHYDROGENASE_REDUCTASE FAMILY PROTEIN"/>
    <property type="match status" value="1"/>
</dbReference>
<dbReference type="RefSeq" id="XP_014182885.1">
    <property type="nucleotide sequence ID" value="XM_014327410.1"/>
</dbReference>
<dbReference type="PANTHER" id="PTHR43639">
    <property type="entry name" value="OXIDOREDUCTASE, SHORT-CHAIN DEHYDROGENASE/REDUCTASE FAMILY (AFU_ORTHOLOGUE AFUA_5G02870)"/>
    <property type="match status" value="1"/>
</dbReference>
<keyword evidence="2" id="KW-0560">Oxidoreductase</keyword>
<sequence>MSQQQDLKGKNAIVTGGGKNLGALIANNLAKRGANVAIHYNSASSKDDAEKTLKQLKDAGVKAVAVQADMSTKTAVDNYANARLFSDSLAGLGCQKFDIAINTVGKVLKKPLTDISEKEYDDMFNANSKANFFFIQDAAKNLADGGCIISIVTSLLGAFTGFYSTYQGSKAPVEWFTKAAAKE</sequence>
<dbReference type="InterPro" id="IPR002347">
    <property type="entry name" value="SDR_fam"/>
</dbReference>
<gene>
    <name evidence="3" type="ORF">A1Q1_07174</name>
</gene>
<dbReference type="Proteomes" id="UP000002748">
    <property type="component" value="Unassembled WGS sequence"/>
</dbReference>
<proteinExistence type="inferred from homology"/>